<accession>C5T262</accession>
<evidence type="ECO:0000259" key="1">
    <source>
        <dbReference type="SMART" id="SM00974"/>
    </source>
</evidence>
<dbReference type="SMART" id="SM00974">
    <property type="entry name" value="T5orf172"/>
    <property type="match status" value="1"/>
</dbReference>
<sequence length="248" mass="28327">MPGAGDKLKDFFTYMIPRALEKVAIQNSLVDQLSSGKIEAHKLSRSDVDWQSGNTWARHFEYKAVLYDAYNVGRCGGEIQDAIGFIWDFFEAARKHAEELIAYIEFQSSEHEREKEEIYVKAQNERDNRSKEALVERQASMEKWKSIDIVHSKVESGFLYVLSNDLMPGVFKIGFTAGNPDNRAAQISRQYGLPSPFGVVKYWRTKDPYIVEQRVHDSLCASKKSGEFFEIDIESLIKTIDGLIILEG</sequence>
<reference evidence="2 3" key="1">
    <citation type="submission" date="2009-05" db="EMBL/GenBank/DDBJ databases">
        <title>The draft genome of Acidovorax delafieldii 2AN.</title>
        <authorList>
            <consortium name="US DOE Joint Genome Institute (JGI-PGF)"/>
            <person name="Lucas S."/>
            <person name="Copeland A."/>
            <person name="Lapidus A."/>
            <person name="Glavina del Rio T."/>
            <person name="Tice H."/>
            <person name="Bruce D."/>
            <person name="Goodwin L."/>
            <person name="Pitluck S."/>
            <person name="Larimer F."/>
            <person name="Land M.L."/>
            <person name="Hauser L."/>
            <person name="Shelobolina E.S."/>
            <person name="Picardal F."/>
            <person name="Roden E."/>
            <person name="Emerson D."/>
        </authorList>
    </citation>
    <scope>NUCLEOTIDE SEQUENCE [LARGE SCALE GENOMIC DNA]</scope>
    <source>
        <strain evidence="2 3">2AN</strain>
    </source>
</reference>
<comment type="caution">
    <text evidence="2">The sequence shown here is derived from an EMBL/GenBank/DDBJ whole genome shotgun (WGS) entry which is preliminary data.</text>
</comment>
<dbReference type="Proteomes" id="UP000003856">
    <property type="component" value="Unassembled WGS sequence"/>
</dbReference>
<evidence type="ECO:0000313" key="2">
    <source>
        <dbReference type="EMBL" id="EER61403.1"/>
    </source>
</evidence>
<protein>
    <recommendedName>
        <fullName evidence="1">Bacteriophage T5 Orf172 DNA-binding domain-containing protein</fullName>
    </recommendedName>
</protein>
<organism evidence="2 3">
    <name type="scientific">Acidovorax delafieldii 2AN</name>
    <dbReference type="NCBI Taxonomy" id="573060"/>
    <lineage>
        <taxon>Bacteria</taxon>
        <taxon>Pseudomonadati</taxon>
        <taxon>Pseudomonadota</taxon>
        <taxon>Betaproteobacteria</taxon>
        <taxon>Burkholderiales</taxon>
        <taxon>Comamonadaceae</taxon>
        <taxon>Acidovorax</taxon>
    </lineage>
</organism>
<dbReference type="AlphaFoldDB" id="C5T262"/>
<gene>
    <name evidence="2" type="ORF">AcdelDRAFT_0992</name>
</gene>
<feature type="domain" description="Bacteriophage T5 Orf172 DNA-binding" evidence="1">
    <location>
        <begin position="165"/>
        <end position="243"/>
    </location>
</feature>
<dbReference type="Pfam" id="PF10544">
    <property type="entry name" value="T5orf172"/>
    <property type="match status" value="1"/>
</dbReference>
<dbReference type="EMBL" id="ACQT01000017">
    <property type="protein sequence ID" value="EER61403.1"/>
    <property type="molecule type" value="Genomic_DNA"/>
</dbReference>
<evidence type="ECO:0000313" key="3">
    <source>
        <dbReference type="Proteomes" id="UP000003856"/>
    </source>
</evidence>
<proteinExistence type="predicted"/>
<keyword evidence="3" id="KW-1185">Reference proteome</keyword>
<dbReference type="PATRIC" id="fig|573060.9.peg.4159"/>
<name>C5T262_ACIDE</name>
<dbReference type="InterPro" id="IPR018306">
    <property type="entry name" value="Phage_T5_Orf172_DNA-bd"/>
</dbReference>